<proteinExistence type="predicted"/>
<organism evidence="1">
    <name type="scientific">Arundo donax</name>
    <name type="common">Giant reed</name>
    <name type="synonym">Donax arundinaceus</name>
    <dbReference type="NCBI Taxonomy" id="35708"/>
    <lineage>
        <taxon>Eukaryota</taxon>
        <taxon>Viridiplantae</taxon>
        <taxon>Streptophyta</taxon>
        <taxon>Embryophyta</taxon>
        <taxon>Tracheophyta</taxon>
        <taxon>Spermatophyta</taxon>
        <taxon>Magnoliopsida</taxon>
        <taxon>Liliopsida</taxon>
        <taxon>Poales</taxon>
        <taxon>Poaceae</taxon>
        <taxon>PACMAD clade</taxon>
        <taxon>Arundinoideae</taxon>
        <taxon>Arundineae</taxon>
        <taxon>Arundo</taxon>
    </lineage>
</organism>
<reference evidence="1" key="1">
    <citation type="submission" date="2014-09" db="EMBL/GenBank/DDBJ databases">
        <authorList>
            <person name="Magalhaes I.L.F."/>
            <person name="Oliveira U."/>
            <person name="Santos F.R."/>
            <person name="Vidigal T.H.D.A."/>
            <person name="Brescovit A.D."/>
            <person name="Santos A.J."/>
        </authorList>
    </citation>
    <scope>NUCLEOTIDE SEQUENCE</scope>
    <source>
        <tissue evidence="1">Shoot tissue taken approximately 20 cm above the soil surface</tissue>
    </source>
</reference>
<reference evidence="1" key="2">
    <citation type="journal article" date="2015" name="Data Brief">
        <title>Shoot transcriptome of the giant reed, Arundo donax.</title>
        <authorList>
            <person name="Barrero R.A."/>
            <person name="Guerrero F.D."/>
            <person name="Moolhuijzen P."/>
            <person name="Goolsby J.A."/>
            <person name="Tidwell J."/>
            <person name="Bellgard S.E."/>
            <person name="Bellgard M.I."/>
        </authorList>
    </citation>
    <scope>NUCLEOTIDE SEQUENCE</scope>
    <source>
        <tissue evidence="1">Shoot tissue taken approximately 20 cm above the soil surface</tissue>
    </source>
</reference>
<dbReference type="EMBL" id="GBRH01238020">
    <property type="protein sequence ID" value="JAD59875.1"/>
    <property type="molecule type" value="Transcribed_RNA"/>
</dbReference>
<name>A0A0A9S871_ARUDO</name>
<protein>
    <submittedName>
        <fullName evidence="1">Uncharacterized protein</fullName>
    </submittedName>
</protein>
<sequence>MHRAAITRSLAIFQSLSAAFGLSVRCEARPAERRRILKE</sequence>
<accession>A0A0A9S871</accession>
<evidence type="ECO:0000313" key="1">
    <source>
        <dbReference type="EMBL" id="JAD59875.1"/>
    </source>
</evidence>
<dbReference type="AlphaFoldDB" id="A0A0A9S871"/>